<reference evidence="7" key="1">
    <citation type="journal article" date="2020" name="Fungal Divers.">
        <title>Resolving the Mortierellaceae phylogeny through synthesis of multi-gene phylogenetics and phylogenomics.</title>
        <authorList>
            <person name="Vandepol N."/>
            <person name="Liber J."/>
            <person name="Desiro A."/>
            <person name="Na H."/>
            <person name="Kennedy M."/>
            <person name="Barry K."/>
            <person name="Grigoriev I.V."/>
            <person name="Miller A.N."/>
            <person name="O'Donnell K."/>
            <person name="Stajich J.E."/>
            <person name="Bonito G."/>
        </authorList>
    </citation>
    <scope>NUCLEOTIDE SEQUENCE</scope>
    <source>
        <strain evidence="7">BC1065</strain>
    </source>
</reference>
<comment type="caution">
    <text evidence="7">The sequence shown here is derived from an EMBL/GenBank/DDBJ whole genome shotgun (WGS) entry which is preliminary data.</text>
</comment>
<keyword evidence="3" id="KW-0653">Protein transport</keyword>
<dbReference type="InterPro" id="IPR011989">
    <property type="entry name" value="ARM-like"/>
</dbReference>
<feature type="compositionally biased region" description="Low complexity" evidence="5">
    <location>
        <begin position="15"/>
        <end position="29"/>
    </location>
</feature>
<dbReference type="GO" id="GO:0016192">
    <property type="term" value="P:vesicle-mediated transport"/>
    <property type="evidence" value="ECO:0007669"/>
    <property type="project" value="InterPro"/>
</dbReference>
<dbReference type="AlphaFoldDB" id="A0A9P6QB99"/>
<keyword evidence="2" id="KW-0813">Transport</keyword>
<keyword evidence="8" id="KW-1185">Reference proteome</keyword>
<dbReference type="GO" id="GO:0006886">
    <property type="term" value="P:intracellular protein transport"/>
    <property type="evidence" value="ECO:0007669"/>
    <property type="project" value="InterPro"/>
</dbReference>
<protein>
    <submittedName>
        <fullName evidence="7">AP-4 complex subunit epsilon-1</fullName>
    </submittedName>
</protein>
<gene>
    <name evidence="7" type="primary">AP4E1</name>
    <name evidence="7" type="ORF">DFQ27_001736</name>
</gene>
<dbReference type="EMBL" id="JAAAJB010000160">
    <property type="protein sequence ID" value="KAG0263484.1"/>
    <property type="molecule type" value="Genomic_DNA"/>
</dbReference>
<dbReference type="OrthoDB" id="29308at2759"/>
<dbReference type="PANTHER" id="PTHR22780">
    <property type="entry name" value="ADAPTIN, ALPHA/GAMMA/EPSILON"/>
    <property type="match status" value="1"/>
</dbReference>
<dbReference type="GO" id="GO:0012505">
    <property type="term" value="C:endomembrane system"/>
    <property type="evidence" value="ECO:0007669"/>
    <property type="project" value="UniProtKB-SubCell"/>
</dbReference>
<keyword evidence="4" id="KW-0472">Membrane</keyword>
<feature type="region of interest" description="Disordered" evidence="5">
    <location>
        <begin position="15"/>
        <end position="37"/>
    </location>
</feature>
<dbReference type="InterPro" id="IPR050840">
    <property type="entry name" value="Adaptor_Complx_Large_Subunit"/>
</dbReference>
<accession>A0A9P6QB99</accession>
<dbReference type="SUPFAM" id="SSF48371">
    <property type="entry name" value="ARM repeat"/>
    <property type="match status" value="1"/>
</dbReference>
<organism evidence="7 8">
    <name type="scientific">Actinomortierella ambigua</name>
    <dbReference type="NCBI Taxonomy" id="1343610"/>
    <lineage>
        <taxon>Eukaryota</taxon>
        <taxon>Fungi</taxon>
        <taxon>Fungi incertae sedis</taxon>
        <taxon>Mucoromycota</taxon>
        <taxon>Mortierellomycotina</taxon>
        <taxon>Mortierellomycetes</taxon>
        <taxon>Mortierellales</taxon>
        <taxon>Mortierellaceae</taxon>
        <taxon>Actinomortierella</taxon>
    </lineage>
</organism>
<dbReference type="Gene3D" id="1.25.10.10">
    <property type="entry name" value="Leucine-rich Repeat Variant"/>
    <property type="match status" value="1"/>
</dbReference>
<sequence>MDSLSREVVKIFSSLSSQQQQQQQQQPLQGKRTTQDDAFSRESVARLKQTISNPNTSTATMKDNMVKLIYGEMMGYPVQFGAIYALKLAQSGQTVAEKRAGYVACSLLLLDGNELNIMLVNTLQKDLSSSNYHHVIVALITLCSMTLTDVIPALVTPVLQVFSHPQETVRKRAVIALKRFYIQLPEMVLPYLNQLKDALRDPEPSVMSAALGLFAEIVKDHAEDNKDLVPILIRILKQVVEGRLPKGYMYHGMPAPWIQVRCLHLMALLGFNDLSASKAMTPVVMAAFHRAAQGVDAAFAVLFEVIKTLNTFHPDIILELVQSTDPHTNPLLVISRFATSANPNLRYLGMALLDQVLPQAWCDTWWTDSLLTAVVESLDSRDASLQRRTLDLLFRLLTRENSLNIIERLTVALHSTEDPLQRDKLLGQILRGSEAFGQSEEWYVDSVFALLASQNPAVTLHAAELVINVLERGKIKW</sequence>
<evidence type="ECO:0000256" key="4">
    <source>
        <dbReference type="ARBA" id="ARBA00023136"/>
    </source>
</evidence>
<dbReference type="GO" id="GO:0030117">
    <property type="term" value="C:membrane coat"/>
    <property type="evidence" value="ECO:0007669"/>
    <property type="project" value="InterPro"/>
</dbReference>
<evidence type="ECO:0000313" key="7">
    <source>
        <dbReference type="EMBL" id="KAG0263484.1"/>
    </source>
</evidence>
<evidence type="ECO:0000256" key="2">
    <source>
        <dbReference type="ARBA" id="ARBA00022448"/>
    </source>
</evidence>
<name>A0A9P6QB99_9FUNG</name>
<proteinExistence type="predicted"/>
<dbReference type="Proteomes" id="UP000807716">
    <property type="component" value="Unassembled WGS sequence"/>
</dbReference>
<comment type="subcellular location">
    <subcellularLocation>
        <location evidence="1">Endomembrane system</location>
    </subcellularLocation>
</comment>
<feature type="domain" description="Clathrin/coatomer adaptor adaptin-like N-terminal" evidence="6">
    <location>
        <begin position="50"/>
        <end position="471"/>
    </location>
</feature>
<evidence type="ECO:0000256" key="3">
    <source>
        <dbReference type="ARBA" id="ARBA00022927"/>
    </source>
</evidence>
<dbReference type="InterPro" id="IPR002553">
    <property type="entry name" value="Clathrin/coatomer_adapt-like_N"/>
</dbReference>
<dbReference type="InterPro" id="IPR016024">
    <property type="entry name" value="ARM-type_fold"/>
</dbReference>
<evidence type="ECO:0000256" key="5">
    <source>
        <dbReference type="SAM" id="MobiDB-lite"/>
    </source>
</evidence>
<evidence type="ECO:0000259" key="6">
    <source>
        <dbReference type="Pfam" id="PF01602"/>
    </source>
</evidence>
<evidence type="ECO:0000256" key="1">
    <source>
        <dbReference type="ARBA" id="ARBA00004308"/>
    </source>
</evidence>
<evidence type="ECO:0000313" key="8">
    <source>
        <dbReference type="Proteomes" id="UP000807716"/>
    </source>
</evidence>
<dbReference type="Pfam" id="PF01602">
    <property type="entry name" value="Adaptin_N"/>
    <property type="match status" value="1"/>
</dbReference>